<accession>A0A2J7QB27</accession>
<comment type="caution">
    <text evidence="3">The sequence shown here is derived from an EMBL/GenBank/DDBJ whole genome shotgun (WGS) entry which is preliminary data.</text>
</comment>
<dbReference type="OrthoDB" id="10252347at2759"/>
<proteinExistence type="predicted"/>
<dbReference type="Pfam" id="PF15964">
    <property type="entry name" value="CCCAP"/>
    <property type="match status" value="1"/>
</dbReference>
<gene>
    <name evidence="3" type="ORF">B7P43_G12374</name>
</gene>
<dbReference type="GO" id="GO:0035148">
    <property type="term" value="P:tube formation"/>
    <property type="evidence" value="ECO:0007669"/>
    <property type="project" value="TreeGrafter"/>
</dbReference>
<dbReference type="Proteomes" id="UP000235965">
    <property type="component" value="Unassembled WGS sequence"/>
</dbReference>
<name>A0A2J7QB27_9NEOP</name>
<feature type="compositionally biased region" description="Basic and acidic residues" evidence="2">
    <location>
        <begin position="273"/>
        <end position="283"/>
    </location>
</feature>
<dbReference type="GO" id="GO:0007098">
    <property type="term" value="P:centrosome cycle"/>
    <property type="evidence" value="ECO:0007669"/>
    <property type="project" value="InterPro"/>
</dbReference>
<dbReference type="InterPro" id="IPR031887">
    <property type="entry name" value="SDCCAG8"/>
</dbReference>
<keyword evidence="4" id="KW-1185">Reference proteome</keyword>
<evidence type="ECO:0000256" key="1">
    <source>
        <dbReference type="SAM" id="Coils"/>
    </source>
</evidence>
<dbReference type="PANTHER" id="PTHR34343">
    <property type="entry name" value="SEROLOGICALLY DEFINED COLON CANCER ANTIGEN 8"/>
    <property type="match status" value="1"/>
</dbReference>
<dbReference type="GO" id="GO:0005813">
    <property type="term" value="C:centrosome"/>
    <property type="evidence" value="ECO:0007669"/>
    <property type="project" value="InterPro"/>
</dbReference>
<feature type="compositionally biased region" description="Polar residues" evidence="2">
    <location>
        <begin position="284"/>
        <end position="293"/>
    </location>
</feature>
<dbReference type="GO" id="GO:0030010">
    <property type="term" value="P:establishment of cell polarity"/>
    <property type="evidence" value="ECO:0007669"/>
    <property type="project" value="TreeGrafter"/>
</dbReference>
<protein>
    <submittedName>
        <fullName evidence="3">Uncharacterized protein</fullName>
    </submittedName>
</protein>
<organism evidence="3 4">
    <name type="scientific">Cryptotermes secundus</name>
    <dbReference type="NCBI Taxonomy" id="105785"/>
    <lineage>
        <taxon>Eukaryota</taxon>
        <taxon>Metazoa</taxon>
        <taxon>Ecdysozoa</taxon>
        <taxon>Arthropoda</taxon>
        <taxon>Hexapoda</taxon>
        <taxon>Insecta</taxon>
        <taxon>Pterygota</taxon>
        <taxon>Neoptera</taxon>
        <taxon>Polyneoptera</taxon>
        <taxon>Dictyoptera</taxon>
        <taxon>Blattodea</taxon>
        <taxon>Blattoidea</taxon>
        <taxon>Termitoidae</taxon>
        <taxon>Kalotermitidae</taxon>
        <taxon>Cryptotermitinae</taxon>
        <taxon>Cryptotermes</taxon>
    </lineage>
</organism>
<evidence type="ECO:0000256" key="2">
    <source>
        <dbReference type="SAM" id="MobiDB-lite"/>
    </source>
</evidence>
<dbReference type="GO" id="GO:0001764">
    <property type="term" value="P:neuron migration"/>
    <property type="evidence" value="ECO:0007669"/>
    <property type="project" value="TreeGrafter"/>
</dbReference>
<dbReference type="AlphaFoldDB" id="A0A2J7QB27"/>
<evidence type="ECO:0000313" key="4">
    <source>
        <dbReference type="Proteomes" id="UP000235965"/>
    </source>
</evidence>
<feature type="coiled-coil region" evidence="1">
    <location>
        <begin position="35"/>
        <end position="133"/>
    </location>
</feature>
<keyword evidence="1" id="KW-0175">Coiled coil</keyword>
<feature type="region of interest" description="Disordered" evidence="2">
    <location>
        <begin position="273"/>
        <end position="318"/>
    </location>
</feature>
<sequence>MDLRKALEEADLCKKKLADQPLSFEMHSPSSAAGCDSHRQQIENLQREKNELNESLMKLQGAVTQFREKEAEASLKVKRSLDIVDQAQFEKAQAELEVRRLKDELDRQHEKLRELLQEQGRKVQDERMQLERRYTQQMEQLSTDLTSQWDSSSKLQLELEKQRRVEVDLRRDLQQKTVMIEELKKELQNKIGLLQAELVQAAVDRGSLEQELASSKLAVERAERDGRQEVSKLQAEVAALRQRLDRADADLMHSRRENLRLAEQVASLEREVNLAKMTKENADRSSSSPSKQKTGQREKELTAMIMDMETKHGMRGPP</sequence>
<evidence type="ECO:0000313" key="3">
    <source>
        <dbReference type="EMBL" id="PNF25779.1"/>
    </source>
</evidence>
<reference evidence="3 4" key="1">
    <citation type="submission" date="2017-12" db="EMBL/GenBank/DDBJ databases">
        <title>Hemimetabolous genomes reveal molecular basis of termite eusociality.</title>
        <authorList>
            <person name="Harrison M.C."/>
            <person name="Jongepier E."/>
            <person name="Robertson H.M."/>
            <person name="Arning N."/>
            <person name="Bitard-Feildel T."/>
            <person name="Chao H."/>
            <person name="Childers C.P."/>
            <person name="Dinh H."/>
            <person name="Doddapaneni H."/>
            <person name="Dugan S."/>
            <person name="Gowin J."/>
            <person name="Greiner C."/>
            <person name="Han Y."/>
            <person name="Hu H."/>
            <person name="Hughes D.S.T."/>
            <person name="Huylmans A.-K."/>
            <person name="Kemena C."/>
            <person name="Kremer L.P.M."/>
            <person name="Lee S.L."/>
            <person name="Lopez-Ezquerra A."/>
            <person name="Mallet L."/>
            <person name="Monroy-Kuhn J.M."/>
            <person name="Moser A."/>
            <person name="Murali S.C."/>
            <person name="Muzny D.M."/>
            <person name="Otani S."/>
            <person name="Piulachs M.-D."/>
            <person name="Poelchau M."/>
            <person name="Qu J."/>
            <person name="Schaub F."/>
            <person name="Wada-Katsumata A."/>
            <person name="Worley K.C."/>
            <person name="Xie Q."/>
            <person name="Ylla G."/>
            <person name="Poulsen M."/>
            <person name="Gibbs R.A."/>
            <person name="Schal C."/>
            <person name="Richards S."/>
            <person name="Belles X."/>
            <person name="Korb J."/>
            <person name="Bornberg-Bauer E."/>
        </authorList>
    </citation>
    <scope>NUCLEOTIDE SEQUENCE [LARGE SCALE GENOMIC DNA]</scope>
    <source>
        <tissue evidence="3">Whole body</tissue>
    </source>
</reference>
<dbReference type="GO" id="GO:0005814">
    <property type="term" value="C:centriole"/>
    <property type="evidence" value="ECO:0007669"/>
    <property type="project" value="TreeGrafter"/>
</dbReference>
<dbReference type="PANTHER" id="PTHR34343:SF1">
    <property type="entry name" value="SEROLOGICALLY DEFINED COLON CANCER ANTIGEN 8"/>
    <property type="match status" value="1"/>
</dbReference>
<dbReference type="EMBL" id="NEVH01016304">
    <property type="protein sequence ID" value="PNF25779.1"/>
    <property type="molecule type" value="Genomic_DNA"/>
</dbReference>